<dbReference type="OrthoDB" id="9803772at2"/>
<dbReference type="EMBL" id="UGOD01000001">
    <property type="protein sequence ID" value="STX51056.1"/>
    <property type="molecule type" value="Genomic_DNA"/>
</dbReference>
<evidence type="ECO:0000313" key="2">
    <source>
        <dbReference type="EMBL" id="STX51056.1"/>
    </source>
</evidence>
<sequence length="329" mass="38189">MQTKITVRPYQEVDAPALAAIYYNTIHQVNSRDYSSEQINAWAPELSLQAERWKPKWKSIIPLVAICDEKAVGFAEFEPTGHIDCFYVHHSYQGQGAGKALMFEIEDKAKQEQIPRLYAEVSITAKPFFEKCGFVVVKQQQVLIRGYELTNYRMEKRLIYDQVIIHELKDEKIPDIVKAFKESNWTLKSSLLFKQYLQEQQQQKRLIWLAYYGDYFAGYITLKWQSNYPFFQENKIPEIMDLNVLPKFRQLGIGSLLLNKAEEKSIIKSSYVGIGVGLYADYGAAQQLYIKRGYIPDGRGTTFNYKATLPGESYPVDDDLILWLTKKLR</sequence>
<keyword evidence="3" id="KW-1185">Reference proteome</keyword>
<dbReference type="Gene3D" id="3.40.630.30">
    <property type="match status" value="2"/>
</dbReference>
<feature type="domain" description="N-acetyltransferase" evidence="1">
    <location>
        <begin position="163"/>
        <end position="315"/>
    </location>
</feature>
<dbReference type="PROSITE" id="PS51186">
    <property type="entry name" value="GNAT"/>
    <property type="match status" value="2"/>
</dbReference>
<dbReference type="PANTHER" id="PTHR43451">
    <property type="entry name" value="ACETYLTRANSFERASE (GNAT) FAMILY PROTEIN"/>
    <property type="match status" value="1"/>
</dbReference>
<accession>A0A378JIB4</accession>
<name>A0A378JIB4_9GAMM</name>
<dbReference type="SUPFAM" id="SSF55729">
    <property type="entry name" value="Acyl-CoA N-acyltransferases (Nat)"/>
    <property type="match status" value="2"/>
</dbReference>
<organism evidence="2 3">
    <name type="scientific">Legionella busanensis</name>
    <dbReference type="NCBI Taxonomy" id="190655"/>
    <lineage>
        <taxon>Bacteria</taxon>
        <taxon>Pseudomonadati</taxon>
        <taxon>Pseudomonadota</taxon>
        <taxon>Gammaproteobacteria</taxon>
        <taxon>Legionellales</taxon>
        <taxon>Legionellaceae</taxon>
        <taxon>Legionella</taxon>
    </lineage>
</organism>
<dbReference type="PANTHER" id="PTHR43451:SF1">
    <property type="entry name" value="ACETYLTRANSFERASE"/>
    <property type="match status" value="1"/>
</dbReference>
<dbReference type="GO" id="GO:0016747">
    <property type="term" value="F:acyltransferase activity, transferring groups other than amino-acyl groups"/>
    <property type="evidence" value="ECO:0007669"/>
    <property type="project" value="InterPro"/>
</dbReference>
<gene>
    <name evidence="2" type="ORF">NCTC13316_01146</name>
</gene>
<proteinExistence type="predicted"/>
<reference evidence="2 3" key="1">
    <citation type="submission" date="2018-06" db="EMBL/GenBank/DDBJ databases">
        <authorList>
            <consortium name="Pathogen Informatics"/>
            <person name="Doyle S."/>
        </authorList>
    </citation>
    <scope>NUCLEOTIDE SEQUENCE [LARGE SCALE GENOMIC DNA]</scope>
    <source>
        <strain evidence="2 3">NCTC13316</strain>
    </source>
</reference>
<dbReference type="Proteomes" id="UP000254794">
    <property type="component" value="Unassembled WGS sequence"/>
</dbReference>
<keyword evidence="2" id="KW-0808">Transferase</keyword>
<feature type="domain" description="N-acetyltransferase" evidence="1">
    <location>
        <begin position="5"/>
        <end position="159"/>
    </location>
</feature>
<dbReference type="InterPro" id="IPR016181">
    <property type="entry name" value="Acyl_CoA_acyltransferase"/>
</dbReference>
<evidence type="ECO:0000259" key="1">
    <source>
        <dbReference type="PROSITE" id="PS51186"/>
    </source>
</evidence>
<dbReference type="Pfam" id="PF00583">
    <property type="entry name" value="Acetyltransf_1"/>
    <property type="match status" value="1"/>
</dbReference>
<dbReference type="InterPro" id="IPR052564">
    <property type="entry name" value="N-acetyltrans/Recomb-assoc"/>
</dbReference>
<dbReference type="AlphaFoldDB" id="A0A378JIB4"/>
<dbReference type="Pfam" id="PF13673">
    <property type="entry name" value="Acetyltransf_10"/>
    <property type="match status" value="1"/>
</dbReference>
<evidence type="ECO:0000313" key="3">
    <source>
        <dbReference type="Proteomes" id="UP000254794"/>
    </source>
</evidence>
<dbReference type="CDD" id="cd04301">
    <property type="entry name" value="NAT_SF"/>
    <property type="match status" value="2"/>
</dbReference>
<protein>
    <submittedName>
        <fullName evidence="2">GNAT family acetyltransferase</fullName>
    </submittedName>
</protein>
<dbReference type="RefSeq" id="WP_115330718.1">
    <property type="nucleotide sequence ID" value="NZ_CAAAHP010000001.1"/>
</dbReference>
<dbReference type="InterPro" id="IPR000182">
    <property type="entry name" value="GNAT_dom"/>
</dbReference>